<reference evidence="1" key="1">
    <citation type="submission" date="2022-06" db="EMBL/GenBank/DDBJ databases">
        <title>Complete genome sequences of two strains of the flax pathogen Septoria linicola.</title>
        <authorList>
            <person name="Lapalu N."/>
            <person name="Simon A."/>
            <person name="Demenou B."/>
            <person name="Paumier D."/>
            <person name="Guillot M.-P."/>
            <person name="Gout L."/>
            <person name="Valade R."/>
        </authorList>
    </citation>
    <scope>NUCLEOTIDE SEQUENCE</scope>
    <source>
        <strain evidence="1">SE15195</strain>
    </source>
</reference>
<dbReference type="OrthoDB" id="3647890at2759"/>
<sequence>MAPRSTASNSDEPEHDLNGYIPLDVPELISTNTLSQAIASKAASIYPFYLNNATKTSSKPKTIRCDDCKRRKRKCEHNAPIAVGTLNEVKTAATEAFQFFIDHYHKNTFDIVGLAKEYLHKRKGVEKEHDLVVEMIMGIVGVIHVYQTSNVQRDPVEIPEMEYKYNSLPKGTESVMAVAVGYADEVREWVWVFDRLIAKLDGQGPDGSEGDWEDGEERMVED</sequence>
<dbReference type="AlphaFoldDB" id="A0A9Q9EPM8"/>
<evidence type="ECO:0000313" key="1">
    <source>
        <dbReference type="EMBL" id="USW57854.1"/>
    </source>
</evidence>
<dbReference type="EMBL" id="CP099427">
    <property type="protein sequence ID" value="USW57854.1"/>
    <property type="molecule type" value="Genomic_DNA"/>
</dbReference>
<keyword evidence="2" id="KW-1185">Reference proteome</keyword>
<name>A0A9Q9EPM8_9PEZI</name>
<gene>
    <name evidence="1" type="ORF">Slin15195_G111730</name>
</gene>
<dbReference type="Proteomes" id="UP001056384">
    <property type="component" value="Chromosome 10"/>
</dbReference>
<proteinExistence type="predicted"/>
<evidence type="ECO:0000313" key="2">
    <source>
        <dbReference type="Proteomes" id="UP001056384"/>
    </source>
</evidence>
<protein>
    <submittedName>
        <fullName evidence="1">Uncharacterized protein</fullName>
    </submittedName>
</protein>
<accession>A0A9Q9EPM8</accession>
<organism evidence="1 2">
    <name type="scientific">Septoria linicola</name>
    <dbReference type="NCBI Taxonomy" id="215465"/>
    <lineage>
        <taxon>Eukaryota</taxon>
        <taxon>Fungi</taxon>
        <taxon>Dikarya</taxon>
        <taxon>Ascomycota</taxon>
        <taxon>Pezizomycotina</taxon>
        <taxon>Dothideomycetes</taxon>
        <taxon>Dothideomycetidae</taxon>
        <taxon>Mycosphaerellales</taxon>
        <taxon>Mycosphaerellaceae</taxon>
        <taxon>Septoria</taxon>
    </lineage>
</organism>